<evidence type="ECO:0000313" key="2">
    <source>
        <dbReference type="EMBL" id="CAF0705357.1"/>
    </source>
</evidence>
<evidence type="ECO:0000313" key="3">
    <source>
        <dbReference type="Proteomes" id="UP000663859"/>
    </source>
</evidence>
<dbReference type="AlphaFoldDB" id="A0A8J2FXJ0"/>
<comment type="caution">
    <text evidence="2">The sequence shown here is derived from an EMBL/GenBank/DDBJ whole genome shotgun (WGS) entry which is preliminary data.</text>
</comment>
<dbReference type="PROSITE" id="PS51736">
    <property type="entry name" value="RECOMBINASES_3"/>
    <property type="match status" value="1"/>
</dbReference>
<dbReference type="InterPro" id="IPR006119">
    <property type="entry name" value="Resolv_N"/>
</dbReference>
<evidence type="ECO:0000259" key="1">
    <source>
        <dbReference type="PROSITE" id="PS51736"/>
    </source>
</evidence>
<accession>A0A8J2FXJ0</accession>
<feature type="domain" description="Resolvase/invertase-type recombinase catalytic" evidence="1">
    <location>
        <begin position="49"/>
        <end position="66"/>
    </location>
</feature>
<reference evidence="2" key="1">
    <citation type="submission" date="2021-02" db="EMBL/GenBank/DDBJ databases">
        <authorList>
            <person name="Cremers G."/>
            <person name="Picone N."/>
        </authorList>
    </citation>
    <scope>NUCLEOTIDE SEQUENCE</scope>
    <source>
        <strain evidence="2">PQ17</strain>
    </source>
</reference>
<dbReference type="EMBL" id="CAJNOB010000071">
    <property type="protein sequence ID" value="CAF0705357.1"/>
    <property type="molecule type" value="Genomic_DNA"/>
</dbReference>
<keyword evidence="3" id="KW-1185">Reference proteome</keyword>
<proteinExistence type="predicted"/>
<name>A0A8J2FXJ0_9BACT</name>
<organism evidence="2 3">
    <name type="scientific">Candidatus Methylacidithermus pantelleriae</name>
    <dbReference type="NCBI Taxonomy" id="2744239"/>
    <lineage>
        <taxon>Bacteria</taxon>
        <taxon>Pseudomonadati</taxon>
        <taxon>Verrucomicrobiota</taxon>
        <taxon>Methylacidiphilae</taxon>
        <taxon>Methylacidiphilales</taxon>
        <taxon>Methylacidiphilaceae</taxon>
        <taxon>Candidatus Methylacidithermus</taxon>
    </lineage>
</organism>
<protein>
    <recommendedName>
        <fullName evidence="1">Resolvase/invertase-type recombinase catalytic domain-containing protein</fullName>
    </recommendedName>
</protein>
<dbReference type="GO" id="GO:0000150">
    <property type="term" value="F:DNA strand exchange activity"/>
    <property type="evidence" value="ECO:0007669"/>
    <property type="project" value="InterPro"/>
</dbReference>
<dbReference type="GO" id="GO:0003677">
    <property type="term" value="F:DNA binding"/>
    <property type="evidence" value="ECO:0007669"/>
    <property type="project" value="InterPro"/>
</dbReference>
<gene>
    <name evidence="2" type="ORF">MPNT_90073</name>
</gene>
<dbReference type="Proteomes" id="UP000663859">
    <property type="component" value="Unassembled WGS sequence"/>
</dbReference>
<sequence length="66" mass="7416">MKLSKWAKKQGVSYKAAWRWVRQGKMPVPFEHTPTGTILVKEPQGSNDAVALYARVSSVEQKADLD</sequence>